<accession>A0A3M2LAY8</accession>
<dbReference type="Gene3D" id="3.90.1200.10">
    <property type="match status" value="1"/>
</dbReference>
<protein>
    <submittedName>
        <fullName evidence="2">Aminoglycoside phosphotransferase family protein</fullName>
    </submittedName>
</protein>
<reference evidence="2 3" key="1">
    <citation type="submission" date="2018-10" db="EMBL/GenBank/DDBJ databases">
        <title>Isolation, diversity and antifungal activity of actinobacteria from wheat.</title>
        <authorList>
            <person name="Han C."/>
        </authorList>
    </citation>
    <scope>NUCLEOTIDE SEQUENCE [LARGE SCALE GENOMIC DNA]</scope>
    <source>
        <strain evidence="2 3">NEAU-YY642</strain>
    </source>
</reference>
<dbReference type="SUPFAM" id="SSF56112">
    <property type="entry name" value="Protein kinase-like (PK-like)"/>
    <property type="match status" value="1"/>
</dbReference>
<feature type="domain" description="Aminoglycoside phosphotransferase" evidence="1">
    <location>
        <begin position="19"/>
        <end position="265"/>
    </location>
</feature>
<dbReference type="Gene3D" id="3.30.200.20">
    <property type="entry name" value="Phosphorylase Kinase, domain 1"/>
    <property type="match status" value="1"/>
</dbReference>
<dbReference type="Pfam" id="PF01636">
    <property type="entry name" value="APH"/>
    <property type="match status" value="1"/>
</dbReference>
<sequence>MVERAYGREHVPQGETGWAEELGHGWFNVAYRIRLRDGRPVVLKIAPPADVEVMTYERNMMRTEVAALRLIRERTDVPVPAVHAHDDSHELCDADYFFMEHVDAENLDVVRERLGPGAFEAYDEQIGAANRAINEIRGEHFGPLLGPIPGRTGWREVFLGHVEDVLNDGERRAVELGRPYPLIRELLAAHAESLDEVTEPVLVEWDLWPGNVMVADGRLVGIIDHERALWGDPLMEAGFVATQLDGLGDRTGFLRGYGRGPLTPTEATRRRLYNLHLMLVMVVETVYRGHTDPSQYDWARHQLAEAVAAFDRP</sequence>
<name>A0A3M2LAY8_9ACTN</name>
<dbReference type="InterPro" id="IPR011009">
    <property type="entry name" value="Kinase-like_dom_sf"/>
</dbReference>
<dbReference type="InterPro" id="IPR051678">
    <property type="entry name" value="AGP_Transferase"/>
</dbReference>
<keyword evidence="3" id="KW-1185">Reference proteome</keyword>
<dbReference type="PANTHER" id="PTHR21310">
    <property type="entry name" value="AMINOGLYCOSIDE PHOSPHOTRANSFERASE-RELATED-RELATED"/>
    <property type="match status" value="1"/>
</dbReference>
<evidence type="ECO:0000313" key="2">
    <source>
        <dbReference type="EMBL" id="RMI34752.1"/>
    </source>
</evidence>
<keyword evidence="2" id="KW-0808">Transferase</keyword>
<evidence type="ECO:0000313" key="3">
    <source>
        <dbReference type="Proteomes" id="UP000278673"/>
    </source>
</evidence>
<organism evidence="2 3">
    <name type="scientific">Streptomyces triticirhizae</name>
    <dbReference type="NCBI Taxonomy" id="2483353"/>
    <lineage>
        <taxon>Bacteria</taxon>
        <taxon>Bacillati</taxon>
        <taxon>Actinomycetota</taxon>
        <taxon>Actinomycetes</taxon>
        <taxon>Kitasatosporales</taxon>
        <taxon>Streptomycetaceae</taxon>
        <taxon>Streptomyces</taxon>
    </lineage>
</organism>
<dbReference type="InterPro" id="IPR002575">
    <property type="entry name" value="Aminoglycoside_PTrfase"/>
</dbReference>
<proteinExistence type="predicted"/>
<gene>
    <name evidence="2" type="ORF">EBN88_23145</name>
</gene>
<dbReference type="PANTHER" id="PTHR21310:SF15">
    <property type="entry name" value="AMINOGLYCOSIDE PHOSPHOTRANSFERASE DOMAIN-CONTAINING PROTEIN"/>
    <property type="match status" value="1"/>
</dbReference>
<dbReference type="Proteomes" id="UP000278673">
    <property type="component" value="Unassembled WGS sequence"/>
</dbReference>
<evidence type="ECO:0000259" key="1">
    <source>
        <dbReference type="Pfam" id="PF01636"/>
    </source>
</evidence>
<comment type="caution">
    <text evidence="2">The sequence shown here is derived from an EMBL/GenBank/DDBJ whole genome shotgun (WGS) entry which is preliminary data.</text>
</comment>
<dbReference type="GO" id="GO:0016740">
    <property type="term" value="F:transferase activity"/>
    <property type="evidence" value="ECO:0007669"/>
    <property type="project" value="UniProtKB-KW"/>
</dbReference>
<dbReference type="AlphaFoldDB" id="A0A3M2LAY8"/>
<dbReference type="EMBL" id="RFFJ01000166">
    <property type="protein sequence ID" value="RMI34752.1"/>
    <property type="molecule type" value="Genomic_DNA"/>
</dbReference>